<evidence type="ECO:0000256" key="3">
    <source>
        <dbReference type="ARBA" id="ARBA00022475"/>
    </source>
</evidence>
<comment type="similarity">
    <text evidence="2">Belongs to the ABC-4 integral membrane protein family. LolC/E subfamily.</text>
</comment>
<dbReference type="Pfam" id="PF02687">
    <property type="entry name" value="FtsX"/>
    <property type="match status" value="1"/>
</dbReference>
<gene>
    <name evidence="9" type="ORF">LX69_02302</name>
</gene>
<keyword evidence="9" id="KW-0449">Lipoprotein</keyword>
<evidence type="ECO:0000256" key="7">
    <source>
        <dbReference type="SAM" id="Phobius"/>
    </source>
</evidence>
<evidence type="ECO:0000256" key="5">
    <source>
        <dbReference type="ARBA" id="ARBA00022989"/>
    </source>
</evidence>
<keyword evidence="4 7" id="KW-0812">Transmembrane</keyword>
<feature type="transmembrane region" description="Helical" evidence="7">
    <location>
        <begin position="278"/>
        <end position="304"/>
    </location>
</feature>
<organism evidence="9 10">
    <name type="scientific">Breznakibacter xylanolyticus</name>
    <dbReference type="NCBI Taxonomy" id="990"/>
    <lineage>
        <taxon>Bacteria</taxon>
        <taxon>Pseudomonadati</taxon>
        <taxon>Bacteroidota</taxon>
        <taxon>Bacteroidia</taxon>
        <taxon>Marinilabiliales</taxon>
        <taxon>Marinilabiliaceae</taxon>
        <taxon>Breznakibacter</taxon>
    </lineage>
</organism>
<feature type="transmembrane region" description="Helical" evidence="7">
    <location>
        <begin position="334"/>
        <end position="352"/>
    </location>
</feature>
<proteinExistence type="inferred from homology"/>
<feature type="domain" description="ABC3 transporter permease C-terminal" evidence="8">
    <location>
        <begin position="282"/>
        <end position="405"/>
    </location>
</feature>
<dbReference type="PANTHER" id="PTHR30489:SF0">
    <property type="entry name" value="LIPOPROTEIN-RELEASING SYSTEM TRANSMEMBRANE PROTEIN LOLE"/>
    <property type="match status" value="1"/>
</dbReference>
<evidence type="ECO:0000313" key="9">
    <source>
        <dbReference type="EMBL" id="PZX14972.1"/>
    </source>
</evidence>
<dbReference type="AlphaFoldDB" id="A0A2W7NUS0"/>
<keyword evidence="3" id="KW-1003">Cell membrane</keyword>
<dbReference type="Proteomes" id="UP000249239">
    <property type="component" value="Unassembled WGS sequence"/>
</dbReference>
<comment type="subcellular location">
    <subcellularLocation>
        <location evidence="1">Cell membrane</location>
        <topology evidence="1">Multi-pass membrane protein</topology>
    </subcellularLocation>
</comment>
<dbReference type="EMBL" id="QKZK01000018">
    <property type="protein sequence ID" value="PZX14972.1"/>
    <property type="molecule type" value="Genomic_DNA"/>
</dbReference>
<accession>A0A2W7NUS0</accession>
<feature type="transmembrane region" description="Helical" evidence="7">
    <location>
        <begin position="311"/>
        <end position="328"/>
    </location>
</feature>
<sequence>MSRSLPVRIALRYLFARKSQNIISIISLITVVGVMTGTIGLLGVLSVFNGLHQLIGSLFGAFDPDLRIDPRQGKVFHLDSIPYQQLVTTPGVEAVSQVLIDQALFKSGKRQVPGMLMGVDDQFNRVTTIDSIMYEGTFRLENAHTELGIPGYLLAEQLSVSTNFVSPVSIYMPRRNAQINMMNPESGFKTGYVMAGGVFAVKQVDYDSQYLLSSIRQARWLLDYDSLTVSSLFVRVTPGHDVEGVQRELQQVAGVGLTVKTKEEQHEAFFKMMKIEKLMAYLILSFIMVIAAFNVIGSLSMLIYEKKESIFTLRSMGASLGLVTRVFLLEGWFISLSGAVAGLALGSALIAVQQHFGIIKFQGDSFVTDAYPVVLKLRDVGLVFATVSTIGLLAAWYPVTVIVKKYYSASKEE</sequence>
<dbReference type="GO" id="GO:0044874">
    <property type="term" value="P:lipoprotein localization to outer membrane"/>
    <property type="evidence" value="ECO:0007669"/>
    <property type="project" value="TreeGrafter"/>
</dbReference>
<feature type="transmembrane region" description="Helical" evidence="7">
    <location>
        <begin position="380"/>
        <end position="399"/>
    </location>
</feature>
<evidence type="ECO:0000256" key="6">
    <source>
        <dbReference type="ARBA" id="ARBA00023136"/>
    </source>
</evidence>
<name>A0A2W7NUS0_9BACT</name>
<dbReference type="InterPro" id="IPR051447">
    <property type="entry name" value="Lipoprotein-release_system"/>
</dbReference>
<dbReference type="RefSeq" id="WP_111446160.1">
    <property type="nucleotide sequence ID" value="NZ_QKZK01000018.1"/>
</dbReference>
<comment type="caution">
    <text evidence="9">The sequence shown here is derived from an EMBL/GenBank/DDBJ whole genome shotgun (WGS) entry which is preliminary data.</text>
</comment>
<keyword evidence="5 7" id="KW-1133">Transmembrane helix</keyword>
<keyword evidence="6 7" id="KW-0472">Membrane</keyword>
<reference evidence="9 10" key="1">
    <citation type="submission" date="2018-06" db="EMBL/GenBank/DDBJ databases">
        <title>Genomic Encyclopedia of Archaeal and Bacterial Type Strains, Phase II (KMG-II): from individual species to whole genera.</title>
        <authorList>
            <person name="Goeker M."/>
        </authorList>
    </citation>
    <scope>NUCLEOTIDE SEQUENCE [LARGE SCALE GENOMIC DNA]</scope>
    <source>
        <strain evidence="9 10">DSM 6779</strain>
    </source>
</reference>
<dbReference type="InterPro" id="IPR003838">
    <property type="entry name" value="ABC3_permease_C"/>
</dbReference>
<dbReference type="PANTHER" id="PTHR30489">
    <property type="entry name" value="LIPOPROTEIN-RELEASING SYSTEM TRANSMEMBRANE PROTEIN LOLE"/>
    <property type="match status" value="1"/>
</dbReference>
<feature type="transmembrane region" description="Helical" evidence="7">
    <location>
        <begin position="21"/>
        <end position="48"/>
    </location>
</feature>
<dbReference type="GO" id="GO:0098797">
    <property type="term" value="C:plasma membrane protein complex"/>
    <property type="evidence" value="ECO:0007669"/>
    <property type="project" value="TreeGrafter"/>
</dbReference>
<evidence type="ECO:0000256" key="2">
    <source>
        <dbReference type="ARBA" id="ARBA00005236"/>
    </source>
</evidence>
<protein>
    <submittedName>
        <fullName evidence="9">Lipoprotein-releasing system permease protein/zinc transport system substrate-binding protein</fullName>
    </submittedName>
</protein>
<evidence type="ECO:0000256" key="1">
    <source>
        <dbReference type="ARBA" id="ARBA00004651"/>
    </source>
</evidence>
<evidence type="ECO:0000313" key="10">
    <source>
        <dbReference type="Proteomes" id="UP000249239"/>
    </source>
</evidence>
<evidence type="ECO:0000259" key="8">
    <source>
        <dbReference type="Pfam" id="PF02687"/>
    </source>
</evidence>
<evidence type="ECO:0000256" key="4">
    <source>
        <dbReference type="ARBA" id="ARBA00022692"/>
    </source>
</evidence>
<dbReference type="OrthoDB" id="1522724at2"/>
<keyword evidence="10" id="KW-1185">Reference proteome</keyword>